<dbReference type="EMBL" id="CP003923">
    <property type="protein sequence ID" value="AIC95205.1"/>
    <property type="molecule type" value="Genomic_DNA"/>
</dbReference>
<dbReference type="SUPFAM" id="SSF51161">
    <property type="entry name" value="Trimeric LpxA-like enzymes"/>
    <property type="match status" value="1"/>
</dbReference>
<dbReference type="OrthoDB" id="9801697at2"/>
<evidence type="ECO:0000256" key="2">
    <source>
        <dbReference type="ARBA" id="ARBA00022737"/>
    </source>
</evidence>
<dbReference type="PANTHER" id="PTHR43300">
    <property type="entry name" value="ACETYLTRANSFERASE"/>
    <property type="match status" value="1"/>
</dbReference>
<dbReference type="InterPro" id="IPR011004">
    <property type="entry name" value="Trimer_LpxA-like_sf"/>
</dbReference>
<evidence type="ECO:0000313" key="3">
    <source>
        <dbReference type="EMBL" id="AIC95205.1"/>
    </source>
</evidence>
<dbReference type="GO" id="GO:0016740">
    <property type="term" value="F:transferase activity"/>
    <property type="evidence" value="ECO:0007669"/>
    <property type="project" value="UniProtKB-KW"/>
</dbReference>
<keyword evidence="1 3" id="KW-0808">Transferase</keyword>
<dbReference type="PATRIC" id="fig|1246626.3.peg.2632"/>
<dbReference type="HOGENOM" id="CLU_051638_5_1_9"/>
<accession>A0A060LZK3</accession>
<dbReference type="PROSITE" id="PS00101">
    <property type="entry name" value="HEXAPEP_TRANSFERASES"/>
    <property type="match status" value="1"/>
</dbReference>
<dbReference type="RefSeq" id="WP_038481704.1">
    <property type="nucleotide sequence ID" value="NZ_CP003923.1"/>
</dbReference>
<dbReference type="InterPro" id="IPR018357">
    <property type="entry name" value="Hexapep_transf_CS"/>
</dbReference>
<keyword evidence="4" id="KW-1185">Reference proteome</keyword>
<sequence>MLFLKDHPSLQGFEIGAFSYGSTLDILHLVPDVTLKIGNYCSFAAGVRILLGADHQVDWITTYPFNVFYPTISTTTEHPTSKGDIVVGNDVWVASGAVLLSGITIGDGAIIAANAVVSKDVPPYCIVGGNPAKPIKYRFTEEQRDQLLQIKWWNWPEDEVIQLSPVLQSGDIDQLVTYAKKRST</sequence>
<dbReference type="InterPro" id="IPR050179">
    <property type="entry name" value="Trans_hexapeptide_repeat"/>
</dbReference>
<dbReference type="eggNOG" id="COG0110">
    <property type="taxonomic scope" value="Bacteria"/>
</dbReference>
<dbReference type="InterPro" id="IPR001451">
    <property type="entry name" value="Hexapep"/>
</dbReference>
<dbReference type="Pfam" id="PF00132">
    <property type="entry name" value="Hexapep"/>
    <property type="match status" value="1"/>
</dbReference>
<name>A0A060LZK3_9BACI</name>
<dbReference type="STRING" id="1246626.BleG1_2638"/>
<gene>
    <name evidence="3" type="ORF">BleG1_2638</name>
</gene>
<dbReference type="CDD" id="cd03349">
    <property type="entry name" value="LbH_XAT"/>
    <property type="match status" value="1"/>
</dbReference>
<dbReference type="Proteomes" id="UP000027142">
    <property type="component" value="Chromosome"/>
</dbReference>
<dbReference type="PANTHER" id="PTHR43300:SF11">
    <property type="entry name" value="ACETYLTRANSFERASE RV3034C-RELATED"/>
    <property type="match status" value="1"/>
</dbReference>
<reference evidence="3 4" key="1">
    <citation type="journal article" date="2014" name="Gene">
        <title>A comparative genomic analysis of the alkalitolerant soil bacterium Bacillus lehensis G1.</title>
        <authorList>
            <person name="Noor Y.M."/>
            <person name="Samsulrizal N.H."/>
            <person name="Jema'on N.A."/>
            <person name="Low K.O."/>
            <person name="Ramli A.N."/>
            <person name="Alias N.I."/>
            <person name="Damis S.I."/>
            <person name="Fuzi S.F."/>
            <person name="Isa M.N."/>
            <person name="Murad A.M."/>
            <person name="Raih M.F."/>
            <person name="Bakar F.D."/>
            <person name="Najimudin N."/>
            <person name="Mahadi N.M."/>
            <person name="Illias R.M."/>
        </authorList>
    </citation>
    <scope>NUCLEOTIDE SEQUENCE [LARGE SCALE GENOMIC DNA]</scope>
    <source>
        <strain evidence="3 4">G1</strain>
    </source>
</reference>
<keyword evidence="2" id="KW-0677">Repeat</keyword>
<dbReference type="Gene3D" id="2.160.10.10">
    <property type="entry name" value="Hexapeptide repeat proteins"/>
    <property type="match status" value="1"/>
</dbReference>
<evidence type="ECO:0000256" key="1">
    <source>
        <dbReference type="ARBA" id="ARBA00022679"/>
    </source>
</evidence>
<evidence type="ECO:0000313" key="4">
    <source>
        <dbReference type="Proteomes" id="UP000027142"/>
    </source>
</evidence>
<dbReference type="KEGG" id="ble:BleG1_2638"/>
<proteinExistence type="predicted"/>
<dbReference type="AlphaFoldDB" id="A0A060LZK3"/>
<protein>
    <submittedName>
        <fullName evidence="3">Streptogramin A acetyltransferase</fullName>
    </submittedName>
</protein>
<organism evidence="3 4">
    <name type="scientific">Shouchella lehensis G1</name>
    <dbReference type="NCBI Taxonomy" id="1246626"/>
    <lineage>
        <taxon>Bacteria</taxon>
        <taxon>Bacillati</taxon>
        <taxon>Bacillota</taxon>
        <taxon>Bacilli</taxon>
        <taxon>Bacillales</taxon>
        <taxon>Bacillaceae</taxon>
        <taxon>Shouchella</taxon>
    </lineage>
</organism>